<proteinExistence type="predicted"/>
<organism evidence="1 2">
    <name type="scientific">Mucilaginibacter lappiensis</name>
    <dbReference type="NCBI Taxonomy" id="354630"/>
    <lineage>
        <taxon>Bacteria</taxon>
        <taxon>Pseudomonadati</taxon>
        <taxon>Bacteroidota</taxon>
        <taxon>Sphingobacteriia</taxon>
        <taxon>Sphingobacteriales</taxon>
        <taxon>Sphingobacteriaceae</taxon>
        <taxon>Mucilaginibacter</taxon>
    </lineage>
</organism>
<dbReference type="Proteomes" id="UP000548326">
    <property type="component" value="Unassembled WGS sequence"/>
</dbReference>
<reference evidence="1 2" key="1">
    <citation type="submission" date="2020-08" db="EMBL/GenBank/DDBJ databases">
        <title>Genomic Encyclopedia of Type Strains, Phase IV (KMG-V): Genome sequencing to study the core and pangenomes of soil and plant-associated prokaryotes.</title>
        <authorList>
            <person name="Whitman W."/>
        </authorList>
    </citation>
    <scope>NUCLEOTIDE SEQUENCE [LARGE SCALE GENOMIC DNA]</scope>
    <source>
        <strain evidence="1 2">MP601</strain>
    </source>
</reference>
<sequence length="40" mass="4854">MMLFLMFWNLDYKRRTVVTTANGYDNMTRYASLKIIKTFV</sequence>
<dbReference type="AlphaFoldDB" id="A0A841JQ82"/>
<gene>
    <name evidence="1" type="ORF">HDF22_005919</name>
</gene>
<evidence type="ECO:0000313" key="1">
    <source>
        <dbReference type="EMBL" id="MBB6131766.1"/>
    </source>
</evidence>
<name>A0A841JQ82_9SPHI</name>
<protein>
    <submittedName>
        <fullName evidence="1">Uncharacterized protein</fullName>
    </submittedName>
</protein>
<dbReference type="EMBL" id="JACHCA010000031">
    <property type="protein sequence ID" value="MBB6131766.1"/>
    <property type="molecule type" value="Genomic_DNA"/>
</dbReference>
<comment type="caution">
    <text evidence="1">The sequence shown here is derived from an EMBL/GenBank/DDBJ whole genome shotgun (WGS) entry which is preliminary data.</text>
</comment>
<accession>A0A841JQ82</accession>
<evidence type="ECO:0000313" key="2">
    <source>
        <dbReference type="Proteomes" id="UP000548326"/>
    </source>
</evidence>